<evidence type="ECO:0000313" key="1">
    <source>
        <dbReference type="EMBL" id="KAK9833445.1"/>
    </source>
</evidence>
<proteinExistence type="predicted"/>
<sequence>MANANDQAATFNPQTWKEARDVFVRQLIDLLQSPCKHKRLVLVDDNNHYRSMRAAYYRLARMHGAAFIQLHLSCKLGPTQASQAAPHLLDLHCRRVIGGAVAALPGAAAKREASPLLNAHRKALLARCKASCASQDGSINTSAMDIDNPEAEFDAQCQALLRTLGSHLQEPDRQID</sequence>
<organism evidence="1 2">
    <name type="scientific">Elliptochloris bilobata</name>
    <dbReference type="NCBI Taxonomy" id="381761"/>
    <lineage>
        <taxon>Eukaryota</taxon>
        <taxon>Viridiplantae</taxon>
        <taxon>Chlorophyta</taxon>
        <taxon>core chlorophytes</taxon>
        <taxon>Trebouxiophyceae</taxon>
        <taxon>Trebouxiophyceae incertae sedis</taxon>
        <taxon>Elliptochloris clade</taxon>
        <taxon>Elliptochloris</taxon>
    </lineage>
</organism>
<reference evidence="1 2" key="1">
    <citation type="journal article" date="2024" name="Nat. Commun.">
        <title>Phylogenomics reveals the evolutionary origins of lichenization in chlorophyte algae.</title>
        <authorList>
            <person name="Puginier C."/>
            <person name="Libourel C."/>
            <person name="Otte J."/>
            <person name="Skaloud P."/>
            <person name="Haon M."/>
            <person name="Grisel S."/>
            <person name="Petersen M."/>
            <person name="Berrin J.G."/>
            <person name="Delaux P.M."/>
            <person name="Dal Grande F."/>
            <person name="Keller J."/>
        </authorList>
    </citation>
    <scope>NUCLEOTIDE SEQUENCE [LARGE SCALE GENOMIC DNA]</scope>
    <source>
        <strain evidence="1 2">SAG 245.80</strain>
    </source>
</reference>
<evidence type="ECO:0000313" key="2">
    <source>
        <dbReference type="Proteomes" id="UP001445335"/>
    </source>
</evidence>
<dbReference type="AlphaFoldDB" id="A0AAW1RH71"/>
<dbReference type="InterPro" id="IPR052648">
    <property type="entry name" value="Ser-tRNA(Sec)_kinase"/>
</dbReference>
<dbReference type="Gene3D" id="3.40.50.300">
    <property type="entry name" value="P-loop containing nucleotide triphosphate hydrolases"/>
    <property type="match status" value="1"/>
</dbReference>
<dbReference type="Proteomes" id="UP001445335">
    <property type="component" value="Unassembled WGS sequence"/>
</dbReference>
<comment type="caution">
    <text evidence="1">The sequence shown here is derived from an EMBL/GenBank/DDBJ whole genome shotgun (WGS) entry which is preliminary data.</text>
</comment>
<dbReference type="EMBL" id="JALJOU010000036">
    <property type="protein sequence ID" value="KAK9833445.1"/>
    <property type="molecule type" value="Genomic_DNA"/>
</dbReference>
<gene>
    <name evidence="1" type="ORF">WJX81_006051</name>
</gene>
<accession>A0AAW1RH71</accession>
<dbReference type="GO" id="GO:0016301">
    <property type="term" value="F:kinase activity"/>
    <property type="evidence" value="ECO:0007669"/>
    <property type="project" value="TreeGrafter"/>
</dbReference>
<dbReference type="PANTHER" id="PTHR20873">
    <property type="entry name" value="L-SERYL-TRNA(SEC) KINASE"/>
    <property type="match status" value="1"/>
</dbReference>
<keyword evidence="2" id="KW-1185">Reference proteome</keyword>
<dbReference type="GO" id="GO:0000049">
    <property type="term" value="F:tRNA binding"/>
    <property type="evidence" value="ECO:0007669"/>
    <property type="project" value="TreeGrafter"/>
</dbReference>
<protein>
    <submittedName>
        <fullName evidence="1">Uncharacterized protein</fullName>
    </submittedName>
</protein>
<dbReference type="PANTHER" id="PTHR20873:SF0">
    <property type="entry name" value="L-SERYL-TRNA(SEC) KINASE"/>
    <property type="match status" value="1"/>
</dbReference>
<dbReference type="InterPro" id="IPR027417">
    <property type="entry name" value="P-loop_NTPase"/>
</dbReference>
<name>A0AAW1RH71_9CHLO</name>